<dbReference type="EMBL" id="MFIZ01000022">
    <property type="protein sequence ID" value="OGG11629.1"/>
    <property type="molecule type" value="Genomic_DNA"/>
</dbReference>
<dbReference type="EC" id="5.3.1.1" evidence="3"/>
<dbReference type="GO" id="GO:0046166">
    <property type="term" value="P:glyceraldehyde-3-phosphate biosynthetic process"/>
    <property type="evidence" value="ECO:0007669"/>
    <property type="project" value="TreeGrafter"/>
</dbReference>
<comment type="similarity">
    <text evidence="1 3">Belongs to the triosephosphate isomerase family.</text>
</comment>
<dbReference type="GO" id="GO:0006094">
    <property type="term" value="P:gluconeogenesis"/>
    <property type="evidence" value="ECO:0007669"/>
    <property type="project" value="UniProtKB-UniPathway"/>
</dbReference>
<evidence type="ECO:0000313" key="5">
    <source>
        <dbReference type="Proteomes" id="UP000177268"/>
    </source>
</evidence>
<protein>
    <recommendedName>
        <fullName evidence="3">Triosephosphate isomerase</fullName>
        <ecNumber evidence="3">5.3.1.1</ecNumber>
    </recommendedName>
</protein>
<dbReference type="SUPFAM" id="SSF51351">
    <property type="entry name" value="Triosephosphate isomerase (TIM)"/>
    <property type="match status" value="1"/>
</dbReference>
<dbReference type="PANTHER" id="PTHR21139">
    <property type="entry name" value="TRIOSEPHOSPHATE ISOMERASE"/>
    <property type="match status" value="1"/>
</dbReference>
<dbReference type="UniPathway" id="UPA00138"/>
<reference evidence="4 5" key="1">
    <citation type="journal article" date="2016" name="Nat. Commun.">
        <title>Thousands of microbial genomes shed light on interconnected biogeochemical processes in an aquifer system.</title>
        <authorList>
            <person name="Anantharaman K."/>
            <person name="Brown C.T."/>
            <person name="Hug L.A."/>
            <person name="Sharon I."/>
            <person name="Castelle C.J."/>
            <person name="Probst A.J."/>
            <person name="Thomas B.C."/>
            <person name="Singh A."/>
            <person name="Wilkins M.J."/>
            <person name="Karaoz U."/>
            <person name="Brodie E.L."/>
            <person name="Williams K.H."/>
            <person name="Hubbard S.S."/>
            <person name="Banfield J.F."/>
        </authorList>
    </citation>
    <scope>NUCLEOTIDE SEQUENCE [LARGE SCALE GENOMIC DNA]</scope>
</reference>
<dbReference type="GO" id="GO:0006096">
    <property type="term" value="P:glycolytic process"/>
    <property type="evidence" value="ECO:0007669"/>
    <property type="project" value="UniProtKB-UniPathway"/>
</dbReference>
<dbReference type="InterPro" id="IPR020861">
    <property type="entry name" value="Triosephosphate_isomerase_AS"/>
</dbReference>
<dbReference type="STRING" id="1798370.A2Z00_01035"/>
<keyword evidence="3" id="KW-0963">Cytoplasm</keyword>
<dbReference type="GO" id="GO:0019563">
    <property type="term" value="P:glycerol catabolic process"/>
    <property type="evidence" value="ECO:0007669"/>
    <property type="project" value="TreeGrafter"/>
</dbReference>
<dbReference type="GO" id="GO:0004807">
    <property type="term" value="F:triose-phosphate isomerase activity"/>
    <property type="evidence" value="ECO:0007669"/>
    <property type="project" value="UniProtKB-EC"/>
</dbReference>
<comment type="catalytic activity">
    <reaction evidence="3">
        <text>D-glyceraldehyde 3-phosphate = dihydroxyacetone phosphate</text>
        <dbReference type="Rhea" id="RHEA:18585"/>
        <dbReference type="ChEBI" id="CHEBI:57642"/>
        <dbReference type="ChEBI" id="CHEBI:59776"/>
        <dbReference type="EC" id="5.3.1.1"/>
    </reaction>
</comment>
<evidence type="ECO:0000256" key="1">
    <source>
        <dbReference type="ARBA" id="ARBA00007422"/>
    </source>
</evidence>
<evidence type="ECO:0000313" key="4">
    <source>
        <dbReference type="EMBL" id="OGG11629.1"/>
    </source>
</evidence>
<dbReference type="Pfam" id="PF00121">
    <property type="entry name" value="TIM"/>
    <property type="match status" value="2"/>
</dbReference>
<sequence length="229" mass="24502">MKTLFIAGNWKSNKTLAEAKTWIDGFKAQSTDFHDSLGRMSVVVCAPFTALSFLHDQIALNSLPIALASQNISPFPEGAYTGEVTGRMVKEFAAWVILGHSERRKYFNETDELLKTKTDLAHKAGLNVIYCVPDAVTAVPVGVKVVAYEPVWAIGTGKTDSPQNASSVIGEIKKKTGVTTVIYGGSVTDSNVASFVSQSSIDGVLPGGASLDPIKYVSLIRAAYSTLLK</sequence>
<dbReference type="InterPro" id="IPR035990">
    <property type="entry name" value="TIM_sf"/>
</dbReference>
<dbReference type="CDD" id="cd00311">
    <property type="entry name" value="TIM"/>
    <property type="match status" value="1"/>
</dbReference>
<keyword evidence="2 3" id="KW-0413">Isomerase</keyword>
<comment type="subunit">
    <text evidence="3">Homodimer.</text>
</comment>
<dbReference type="AlphaFoldDB" id="A0A1F5ZGK2"/>
<evidence type="ECO:0000256" key="2">
    <source>
        <dbReference type="ARBA" id="ARBA00023235"/>
    </source>
</evidence>
<dbReference type="GO" id="GO:0005829">
    <property type="term" value="C:cytosol"/>
    <property type="evidence" value="ECO:0007669"/>
    <property type="project" value="TreeGrafter"/>
</dbReference>
<comment type="caution">
    <text evidence="4">The sequence shown here is derived from an EMBL/GenBank/DDBJ whole genome shotgun (WGS) entry which is preliminary data.</text>
</comment>
<comment type="pathway">
    <text evidence="3">Carbohydrate biosynthesis; gluconeogenesis.</text>
</comment>
<organism evidence="4 5">
    <name type="scientific">Candidatus Gottesmanbacteria bacterium RBG_13_45_10</name>
    <dbReference type="NCBI Taxonomy" id="1798370"/>
    <lineage>
        <taxon>Bacteria</taxon>
        <taxon>Candidatus Gottesmaniibacteriota</taxon>
    </lineage>
</organism>
<dbReference type="Gene3D" id="3.20.20.70">
    <property type="entry name" value="Aldolase class I"/>
    <property type="match status" value="2"/>
</dbReference>
<comment type="pathway">
    <text evidence="3">Carbohydrate degradation; glycolysis; D-glyceraldehyde 3-phosphate from glycerone phosphate: step 1/1.</text>
</comment>
<dbReference type="InterPro" id="IPR013785">
    <property type="entry name" value="Aldolase_TIM"/>
</dbReference>
<comment type="subcellular location">
    <subcellularLocation>
        <location evidence="3">Cytoplasm</location>
    </subcellularLocation>
</comment>
<evidence type="ECO:0000256" key="3">
    <source>
        <dbReference type="RuleBase" id="RU363013"/>
    </source>
</evidence>
<proteinExistence type="inferred from homology"/>
<gene>
    <name evidence="4" type="ORF">A2Z00_01035</name>
</gene>
<dbReference type="PROSITE" id="PS51440">
    <property type="entry name" value="TIM_2"/>
    <property type="match status" value="1"/>
</dbReference>
<keyword evidence="3" id="KW-0324">Glycolysis</keyword>
<dbReference type="UniPathway" id="UPA00109">
    <property type="reaction ID" value="UER00189"/>
</dbReference>
<dbReference type="PANTHER" id="PTHR21139:SF42">
    <property type="entry name" value="TRIOSEPHOSPHATE ISOMERASE"/>
    <property type="match status" value="1"/>
</dbReference>
<accession>A0A1F5ZGK2</accession>
<dbReference type="InterPro" id="IPR000652">
    <property type="entry name" value="Triosephosphate_isomerase"/>
</dbReference>
<dbReference type="PROSITE" id="PS00171">
    <property type="entry name" value="TIM_1"/>
    <property type="match status" value="1"/>
</dbReference>
<dbReference type="Proteomes" id="UP000177268">
    <property type="component" value="Unassembled WGS sequence"/>
</dbReference>
<keyword evidence="3" id="KW-0312">Gluconeogenesis</keyword>
<name>A0A1F5ZGK2_9BACT</name>